<evidence type="ECO:0000313" key="3">
    <source>
        <dbReference type="Proteomes" id="UP000267128"/>
    </source>
</evidence>
<feature type="transmembrane region" description="Helical" evidence="1">
    <location>
        <begin position="46"/>
        <end position="70"/>
    </location>
</feature>
<proteinExistence type="predicted"/>
<name>A0A3N0CP86_9ACTN</name>
<evidence type="ECO:0000313" key="2">
    <source>
        <dbReference type="EMBL" id="RNL65287.1"/>
    </source>
</evidence>
<keyword evidence="1" id="KW-0812">Transmembrane</keyword>
<accession>A0A3N0CP86</accession>
<sequence>MESDLAQDRPIAPTSLRVAAAVVAVEGIGTAVFGIFEAFHTTSARVVMGTTTALFFVGFGAALVACAWGLTRISSWARGPVLFTQLAGLGLAWNFRGDDTWWISVMLAVPAVVTLVAMLRPATIAALNDAG</sequence>
<gene>
    <name evidence="2" type="ORF">EFK50_04825</name>
</gene>
<dbReference type="EMBL" id="RJSE01000003">
    <property type="protein sequence ID" value="RNL65287.1"/>
    <property type="molecule type" value="Genomic_DNA"/>
</dbReference>
<dbReference type="RefSeq" id="WP_123226390.1">
    <property type="nucleotide sequence ID" value="NZ_RJSE01000003.1"/>
</dbReference>
<evidence type="ECO:0000256" key="1">
    <source>
        <dbReference type="SAM" id="Phobius"/>
    </source>
</evidence>
<feature type="transmembrane region" description="Helical" evidence="1">
    <location>
        <begin position="77"/>
        <end position="95"/>
    </location>
</feature>
<organism evidence="2 3">
    <name type="scientific">Nocardioides marmoriginsengisoli</name>
    <dbReference type="NCBI Taxonomy" id="661483"/>
    <lineage>
        <taxon>Bacteria</taxon>
        <taxon>Bacillati</taxon>
        <taxon>Actinomycetota</taxon>
        <taxon>Actinomycetes</taxon>
        <taxon>Propionibacteriales</taxon>
        <taxon>Nocardioidaceae</taxon>
        <taxon>Nocardioides</taxon>
    </lineage>
</organism>
<comment type="caution">
    <text evidence="2">The sequence shown here is derived from an EMBL/GenBank/DDBJ whole genome shotgun (WGS) entry which is preliminary data.</text>
</comment>
<feature type="transmembrane region" description="Helical" evidence="1">
    <location>
        <begin position="18"/>
        <end position="40"/>
    </location>
</feature>
<keyword evidence="3" id="KW-1185">Reference proteome</keyword>
<dbReference type="AlphaFoldDB" id="A0A3N0CP86"/>
<feature type="transmembrane region" description="Helical" evidence="1">
    <location>
        <begin position="101"/>
        <end position="119"/>
    </location>
</feature>
<dbReference type="OrthoDB" id="3827717at2"/>
<protein>
    <submittedName>
        <fullName evidence="2">Uncharacterized protein</fullName>
    </submittedName>
</protein>
<keyword evidence="1" id="KW-0472">Membrane</keyword>
<dbReference type="Proteomes" id="UP000267128">
    <property type="component" value="Unassembled WGS sequence"/>
</dbReference>
<keyword evidence="1" id="KW-1133">Transmembrane helix</keyword>
<reference evidence="2 3" key="1">
    <citation type="submission" date="2018-11" db="EMBL/GenBank/DDBJ databases">
        <authorList>
            <person name="Li F."/>
        </authorList>
    </citation>
    <scope>NUCLEOTIDE SEQUENCE [LARGE SCALE GENOMIC DNA]</scope>
    <source>
        <strain evidence="2 3">Gsoil 097</strain>
    </source>
</reference>